<dbReference type="AlphaFoldDB" id="A0A840CTG2"/>
<protein>
    <recommendedName>
        <fullName evidence="4">Mobilization protein</fullName>
    </recommendedName>
</protein>
<evidence type="ECO:0000256" key="1">
    <source>
        <dbReference type="SAM" id="Phobius"/>
    </source>
</evidence>
<keyword evidence="3" id="KW-1185">Reference proteome</keyword>
<sequence length="239" mass="27358">MKNNLLEQIILYVLVACVAMAIATLARISAVSLGADSFTAFIVFVVVIGIEVVVYLSIHVILQSLMLPWIEKLLLKIPYFKNKSRLKPTVKSSSETITEQPSPPTLDEIRNEQQQNKAKQQEEKLRVALDYTRKVFALYVSDQHVELLCNNVKVYANKLDLENLQAIKTNQELAQIDILHFGWNIWNHFRVGKQIEVARFLKIVFPDILKEAEVDSIKSHLKDDELKGVIKIQESFTKK</sequence>
<accession>A0A840CTG2</accession>
<organism evidence="2 3">
    <name type="scientific">Dysgonomonas hofstadii</name>
    <dbReference type="NCBI Taxonomy" id="637886"/>
    <lineage>
        <taxon>Bacteria</taxon>
        <taxon>Pseudomonadati</taxon>
        <taxon>Bacteroidota</taxon>
        <taxon>Bacteroidia</taxon>
        <taxon>Bacteroidales</taxon>
        <taxon>Dysgonomonadaceae</taxon>
        <taxon>Dysgonomonas</taxon>
    </lineage>
</organism>
<evidence type="ECO:0000313" key="3">
    <source>
        <dbReference type="Proteomes" id="UP000555103"/>
    </source>
</evidence>
<feature type="transmembrane region" description="Helical" evidence="1">
    <location>
        <begin position="40"/>
        <end position="62"/>
    </location>
</feature>
<gene>
    <name evidence="2" type="ORF">GGR21_003365</name>
</gene>
<dbReference type="EMBL" id="JACIEP010000014">
    <property type="protein sequence ID" value="MBB4037448.1"/>
    <property type="molecule type" value="Genomic_DNA"/>
</dbReference>
<dbReference type="RefSeq" id="WP_183308294.1">
    <property type="nucleotide sequence ID" value="NZ_JACIEP010000014.1"/>
</dbReference>
<evidence type="ECO:0008006" key="4">
    <source>
        <dbReference type="Google" id="ProtNLM"/>
    </source>
</evidence>
<keyword evidence="1" id="KW-1133">Transmembrane helix</keyword>
<proteinExistence type="predicted"/>
<keyword evidence="1" id="KW-0472">Membrane</keyword>
<reference evidence="2 3" key="1">
    <citation type="submission" date="2020-08" db="EMBL/GenBank/DDBJ databases">
        <title>Genomic Encyclopedia of Type Strains, Phase IV (KMG-IV): sequencing the most valuable type-strain genomes for metagenomic binning, comparative biology and taxonomic classification.</title>
        <authorList>
            <person name="Goeker M."/>
        </authorList>
    </citation>
    <scope>NUCLEOTIDE SEQUENCE [LARGE SCALE GENOMIC DNA]</scope>
    <source>
        <strain evidence="2 3">DSM 104969</strain>
    </source>
</reference>
<keyword evidence="1" id="KW-0812">Transmembrane</keyword>
<evidence type="ECO:0000313" key="2">
    <source>
        <dbReference type="EMBL" id="MBB4037448.1"/>
    </source>
</evidence>
<feature type="transmembrane region" description="Helical" evidence="1">
    <location>
        <begin position="9"/>
        <end position="28"/>
    </location>
</feature>
<comment type="caution">
    <text evidence="2">The sequence shown here is derived from an EMBL/GenBank/DDBJ whole genome shotgun (WGS) entry which is preliminary data.</text>
</comment>
<name>A0A840CTG2_9BACT</name>
<dbReference type="Proteomes" id="UP000555103">
    <property type="component" value="Unassembled WGS sequence"/>
</dbReference>